<dbReference type="SUPFAM" id="SSF52096">
    <property type="entry name" value="ClpP/crotonase"/>
    <property type="match status" value="1"/>
</dbReference>
<sequence length="259" mass="27823">MFEYLTYEVNDGVARITLNRPQVYNALSAGLLKEMTRAIETTAADETVRVVVITGAGDKAFCSGADLKEGMGGANSLGDSLRQNYNPLILAIRSLPKPIICRLNGVAAGAGCSLALACDLVIATEEAYLSQIFVNIGLMPDAGSTFFLPRLVGMQKAFEIASTGRKVSAIEAAQIGLIHKAVPASELDVELADIVSYYQNAPTRSIGAMKQVMNQAMYSTLDQMLELEATHQDQLGRTHDAAEGIMAFLQKRKAAYRGK</sequence>
<dbReference type="Gene3D" id="3.90.226.10">
    <property type="entry name" value="2-enoyl-CoA Hydratase, Chain A, domain 1"/>
    <property type="match status" value="1"/>
</dbReference>
<dbReference type="InterPro" id="IPR029045">
    <property type="entry name" value="ClpP/crotonase-like_dom_sf"/>
</dbReference>
<evidence type="ECO:0000313" key="4">
    <source>
        <dbReference type="Proteomes" id="UP000541352"/>
    </source>
</evidence>
<keyword evidence="2" id="KW-0456">Lyase</keyword>
<dbReference type="CDD" id="cd06558">
    <property type="entry name" value="crotonase-like"/>
    <property type="match status" value="1"/>
</dbReference>
<dbReference type="GO" id="GO:0016829">
    <property type="term" value="F:lyase activity"/>
    <property type="evidence" value="ECO:0007669"/>
    <property type="project" value="UniProtKB-KW"/>
</dbReference>
<protein>
    <submittedName>
        <fullName evidence="3">2-(1,2-epoxy-1,2-dihydrophenyl)acetyl-CoA isomerase</fullName>
        <ecNumber evidence="3">5.3.3.18</ecNumber>
    </submittedName>
</protein>
<dbReference type="EC" id="5.3.3.18" evidence="3"/>
<gene>
    <name evidence="3" type="ORF">FHS57_000932</name>
</gene>
<organism evidence="3 4">
    <name type="scientific">Runella defluvii</name>
    <dbReference type="NCBI Taxonomy" id="370973"/>
    <lineage>
        <taxon>Bacteria</taxon>
        <taxon>Pseudomonadati</taxon>
        <taxon>Bacteroidota</taxon>
        <taxon>Cytophagia</taxon>
        <taxon>Cytophagales</taxon>
        <taxon>Spirosomataceae</taxon>
        <taxon>Runella</taxon>
    </lineage>
</organism>
<evidence type="ECO:0000313" key="3">
    <source>
        <dbReference type="EMBL" id="MBB3836950.1"/>
    </source>
</evidence>
<keyword evidence="3" id="KW-0413">Isomerase</keyword>
<dbReference type="PANTHER" id="PTHR11941:SF133">
    <property type="entry name" value="1,2-EPOXYPHENYLACETYL-COA ISOMERASE"/>
    <property type="match status" value="1"/>
</dbReference>
<evidence type="ECO:0000256" key="2">
    <source>
        <dbReference type="ARBA" id="ARBA00023239"/>
    </source>
</evidence>
<comment type="caution">
    <text evidence="3">The sequence shown here is derived from an EMBL/GenBank/DDBJ whole genome shotgun (WGS) entry which is preliminary data.</text>
</comment>
<comment type="similarity">
    <text evidence="1">Belongs to the enoyl-CoA hydratase/isomerase family.</text>
</comment>
<dbReference type="Proteomes" id="UP000541352">
    <property type="component" value="Unassembled WGS sequence"/>
</dbReference>
<dbReference type="RefSeq" id="WP_183971691.1">
    <property type="nucleotide sequence ID" value="NZ_JACIBY010000001.1"/>
</dbReference>
<dbReference type="Gene3D" id="1.10.12.10">
    <property type="entry name" value="Lyase 2-enoyl-coa Hydratase, Chain A, domain 2"/>
    <property type="match status" value="1"/>
</dbReference>
<dbReference type="InterPro" id="IPR014748">
    <property type="entry name" value="Enoyl-CoA_hydra_C"/>
</dbReference>
<reference evidence="3 4" key="1">
    <citation type="submission" date="2020-08" db="EMBL/GenBank/DDBJ databases">
        <title>Genomic Encyclopedia of Type Strains, Phase IV (KMG-IV): sequencing the most valuable type-strain genomes for metagenomic binning, comparative biology and taxonomic classification.</title>
        <authorList>
            <person name="Goeker M."/>
        </authorList>
    </citation>
    <scope>NUCLEOTIDE SEQUENCE [LARGE SCALE GENOMIC DNA]</scope>
    <source>
        <strain evidence="3 4">DSM 17976</strain>
    </source>
</reference>
<dbReference type="GO" id="GO:0016853">
    <property type="term" value="F:isomerase activity"/>
    <property type="evidence" value="ECO:0007669"/>
    <property type="project" value="UniProtKB-KW"/>
</dbReference>
<dbReference type="Pfam" id="PF00378">
    <property type="entry name" value="ECH_1"/>
    <property type="match status" value="1"/>
</dbReference>
<keyword evidence="4" id="KW-1185">Reference proteome</keyword>
<dbReference type="PANTHER" id="PTHR11941">
    <property type="entry name" value="ENOYL-COA HYDRATASE-RELATED"/>
    <property type="match status" value="1"/>
</dbReference>
<evidence type="ECO:0000256" key="1">
    <source>
        <dbReference type="ARBA" id="ARBA00005254"/>
    </source>
</evidence>
<dbReference type="EMBL" id="JACIBY010000001">
    <property type="protein sequence ID" value="MBB3836950.1"/>
    <property type="molecule type" value="Genomic_DNA"/>
</dbReference>
<dbReference type="AlphaFoldDB" id="A0A7W5ZHX8"/>
<proteinExistence type="inferred from homology"/>
<accession>A0A7W5ZHX8</accession>
<dbReference type="InterPro" id="IPR001753">
    <property type="entry name" value="Enoyl-CoA_hydra/iso"/>
</dbReference>
<dbReference type="GO" id="GO:0006635">
    <property type="term" value="P:fatty acid beta-oxidation"/>
    <property type="evidence" value="ECO:0007669"/>
    <property type="project" value="TreeGrafter"/>
</dbReference>
<name>A0A7W5ZHX8_9BACT</name>